<dbReference type="AlphaFoldDB" id="A0A811G6E0"/>
<name>A0A811G6E0_CORDP</name>
<gene>
    <name evidence="2" type="ORF">CIP107547_01749</name>
</gene>
<accession>A0A811G6E0</accession>
<organism evidence="2 3">
    <name type="scientific">Corynebacterium diphtheriae</name>
    <dbReference type="NCBI Taxonomy" id="1717"/>
    <lineage>
        <taxon>Bacteria</taxon>
        <taxon>Bacillati</taxon>
        <taxon>Actinomycetota</taxon>
        <taxon>Actinomycetes</taxon>
        <taxon>Mycobacteriales</taxon>
        <taxon>Corynebacteriaceae</taxon>
        <taxon>Corynebacterium</taxon>
    </lineage>
</organism>
<feature type="region of interest" description="Disordered" evidence="1">
    <location>
        <begin position="226"/>
        <end position="265"/>
    </location>
</feature>
<reference evidence="2 3" key="1">
    <citation type="submission" date="2020-02" db="EMBL/GenBank/DDBJ databases">
        <authorList>
            <person name="Brisse S."/>
        </authorList>
    </citation>
    <scope>NUCLEOTIDE SEQUENCE [LARGE SCALE GENOMIC DNA]</scope>
    <source>
        <strain evidence="2">CIP107547</strain>
    </source>
</reference>
<protein>
    <submittedName>
        <fullName evidence="2">Transposase</fullName>
    </submittedName>
</protein>
<proteinExistence type="predicted"/>
<evidence type="ECO:0000313" key="3">
    <source>
        <dbReference type="Proteomes" id="UP000480222"/>
    </source>
</evidence>
<comment type="caution">
    <text evidence="2">The sequence shown here is derived from an EMBL/GenBank/DDBJ whole genome shotgun (WGS) entry which is preliminary data.</text>
</comment>
<evidence type="ECO:0000313" key="2">
    <source>
        <dbReference type="EMBL" id="CAB0610825.1"/>
    </source>
</evidence>
<dbReference type="Proteomes" id="UP000480222">
    <property type="component" value="Unassembled WGS sequence"/>
</dbReference>
<dbReference type="EMBL" id="CADDAV010000021">
    <property type="protein sequence ID" value="CAB0610825.1"/>
    <property type="molecule type" value="Genomic_DNA"/>
</dbReference>
<evidence type="ECO:0000256" key="1">
    <source>
        <dbReference type="SAM" id="MobiDB-lite"/>
    </source>
</evidence>
<sequence length="265" mass="29802">MTKFLDARTPTTLAQAQQLIVDYRNFYNTRRRHQGLLRGKMHITPAQAWEIISHAQPPTQPIDPDVLWTKIAKHYHRIHPDNRVDALAVDTVVATDNALPEVAASGRAPGNDTQAIQQDTPYADSLTVMPRSTGVNALWPIPDKLWINKSGVVRVMGHGLYVGLRFKNRAIYSSVADDYVEFFTDHDGEKLFSFPLPIQLNQRPPGGQININHVVGMWHRQHLELKSNLSGPRSSRRKEAKLAPVQKLRGLPVQKSGETPRPQSP</sequence>